<dbReference type="InterPro" id="IPR009057">
    <property type="entry name" value="Homeodomain-like_sf"/>
</dbReference>
<dbReference type="InterPro" id="IPR018060">
    <property type="entry name" value="HTH_AraC"/>
</dbReference>
<reference evidence="8" key="1">
    <citation type="submission" date="2019-05" db="EMBL/GenBank/DDBJ databases">
        <authorList>
            <consortium name="Pathogen Informatics"/>
        </authorList>
    </citation>
    <scope>NUCLEOTIDE SEQUENCE [LARGE SCALE GENOMIC DNA]</scope>
    <source>
        <strain evidence="8">NCTC12965</strain>
    </source>
</reference>
<dbReference type="InterPro" id="IPR020449">
    <property type="entry name" value="Tscrpt_reg_AraC-type_HTH"/>
</dbReference>
<dbReference type="InterPro" id="IPR014710">
    <property type="entry name" value="RmlC-like_jellyroll"/>
</dbReference>
<evidence type="ECO:0000256" key="4">
    <source>
        <dbReference type="ARBA" id="ARBA00023159"/>
    </source>
</evidence>
<dbReference type="GeneID" id="30322280"/>
<dbReference type="GO" id="GO:0043565">
    <property type="term" value="F:sequence-specific DNA binding"/>
    <property type="evidence" value="ECO:0007669"/>
    <property type="project" value="InterPro"/>
</dbReference>
<proteinExistence type="predicted"/>
<evidence type="ECO:0000256" key="6">
    <source>
        <dbReference type="ARBA" id="ARBA00044978"/>
    </source>
</evidence>
<sequence length="266" mass="29572">MLFNVDFLPENQSIVPFSKDYQDGDSEPDHYHSCAQLIHGLSGVVQVNTRVGSWVVPPGRGVWLPAKVEHNLRFSGNVAARTLFVDPLARADLPAQCQVVQISPLLRELIISAMDIQPGYRPGGREERIMELILDELRMLPILPLHLPEPRDGVLLALCQHIQQSLAQPWELELAAQHINVSGRTLSRRFQRETGLRFSDWVRRARLLAALNALAAGRSVLEVALDLGYDSPSAFSAMFRRLLGVSPSTYFTQAQPAITANSGQPR</sequence>
<dbReference type="RefSeq" id="WP_024486554.1">
    <property type="nucleotide sequence ID" value="NZ_CAMISF010000001.1"/>
</dbReference>
<dbReference type="CDD" id="cd06124">
    <property type="entry name" value="cupin_NimR-like_N"/>
    <property type="match status" value="1"/>
</dbReference>
<keyword evidence="3" id="KW-0238">DNA-binding</keyword>
<keyword evidence="1" id="KW-0678">Repressor</keyword>
<dbReference type="InterPro" id="IPR018062">
    <property type="entry name" value="HTH_AraC-typ_CS"/>
</dbReference>
<dbReference type="SUPFAM" id="SSF51182">
    <property type="entry name" value="RmlC-like cupins"/>
    <property type="match status" value="1"/>
</dbReference>
<dbReference type="FunFam" id="1.10.10.60:FF:000132">
    <property type="entry name" value="AraC family transcriptional regulator"/>
    <property type="match status" value="1"/>
</dbReference>
<evidence type="ECO:0000313" key="8">
    <source>
        <dbReference type="EMBL" id="VTR47624.1"/>
    </source>
</evidence>
<organism evidence="8">
    <name type="scientific">Serratia fonticola</name>
    <dbReference type="NCBI Taxonomy" id="47917"/>
    <lineage>
        <taxon>Bacteria</taxon>
        <taxon>Pseudomonadati</taxon>
        <taxon>Pseudomonadota</taxon>
        <taxon>Gammaproteobacteria</taxon>
        <taxon>Enterobacterales</taxon>
        <taxon>Yersiniaceae</taxon>
        <taxon>Serratia</taxon>
    </lineage>
</organism>
<dbReference type="Pfam" id="PF12833">
    <property type="entry name" value="HTH_18"/>
    <property type="match status" value="1"/>
</dbReference>
<dbReference type="Gene3D" id="1.10.10.60">
    <property type="entry name" value="Homeodomain-like"/>
    <property type="match status" value="1"/>
</dbReference>
<dbReference type="SUPFAM" id="SSF46689">
    <property type="entry name" value="Homeodomain-like"/>
    <property type="match status" value="1"/>
</dbReference>
<dbReference type="PRINTS" id="PR00032">
    <property type="entry name" value="HTHARAC"/>
</dbReference>
<evidence type="ECO:0000256" key="3">
    <source>
        <dbReference type="ARBA" id="ARBA00023125"/>
    </source>
</evidence>
<evidence type="ECO:0000256" key="5">
    <source>
        <dbReference type="ARBA" id="ARBA00023163"/>
    </source>
</evidence>
<dbReference type="PROSITE" id="PS01124">
    <property type="entry name" value="HTH_ARAC_FAMILY_2"/>
    <property type="match status" value="1"/>
</dbReference>
<gene>
    <name evidence="8" type="ORF">NCTC12965_05542</name>
</gene>
<accession>A0A0F7HDQ0</accession>
<name>A0A0F7HDQ0_SERFO</name>
<dbReference type="AlphaFoldDB" id="A0A0F7HDQ0"/>
<dbReference type="KEGG" id="sfw:WN53_19080"/>
<dbReference type="GO" id="GO:0003700">
    <property type="term" value="F:DNA-binding transcription factor activity"/>
    <property type="evidence" value="ECO:0007669"/>
    <property type="project" value="InterPro"/>
</dbReference>
<dbReference type="PANTHER" id="PTHR11019">
    <property type="entry name" value="HTH-TYPE TRANSCRIPTIONAL REGULATOR NIMR"/>
    <property type="match status" value="1"/>
</dbReference>
<keyword evidence="4" id="KW-0010">Activator</keyword>
<dbReference type="InterPro" id="IPR003313">
    <property type="entry name" value="AraC-bd"/>
</dbReference>
<dbReference type="PANTHER" id="PTHR11019:SF159">
    <property type="entry name" value="TRANSCRIPTIONAL REGULATOR-RELATED"/>
    <property type="match status" value="1"/>
</dbReference>
<evidence type="ECO:0000256" key="2">
    <source>
        <dbReference type="ARBA" id="ARBA00023015"/>
    </source>
</evidence>
<evidence type="ECO:0000256" key="1">
    <source>
        <dbReference type="ARBA" id="ARBA00022491"/>
    </source>
</evidence>
<dbReference type="InterPro" id="IPR011051">
    <property type="entry name" value="RmlC_Cupin_sf"/>
</dbReference>
<keyword evidence="5" id="KW-0804">Transcription</keyword>
<keyword evidence="2" id="KW-0805">Transcription regulation</keyword>
<dbReference type="Pfam" id="PF02311">
    <property type="entry name" value="AraC_binding"/>
    <property type="match status" value="1"/>
</dbReference>
<dbReference type="SMART" id="SM00342">
    <property type="entry name" value="HTH_ARAC"/>
    <property type="match status" value="1"/>
</dbReference>
<protein>
    <recommendedName>
        <fullName evidence="6">Arabinose operon regulatory protein</fullName>
    </recommendedName>
</protein>
<dbReference type="PROSITE" id="PS00041">
    <property type="entry name" value="HTH_ARAC_FAMILY_1"/>
    <property type="match status" value="1"/>
</dbReference>
<dbReference type="EMBL" id="CABEEZ010000117">
    <property type="protein sequence ID" value="VTR47624.1"/>
    <property type="molecule type" value="Genomic_DNA"/>
</dbReference>
<dbReference type="Gene3D" id="2.60.120.10">
    <property type="entry name" value="Jelly Rolls"/>
    <property type="match status" value="1"/>
</dbReference>
<feature type="domain" description="HTH araC/xylS-type" evidence="7">
    <location>
        <begin position="156"/>
        <end position="253"/>
    </location>
</feature>
<evidence type="ECO:0000259" key="7">
    <source>
        <dbReference type="PROSITE" id="PS01124"/>
    </source>
</evidence>